<organism evidence="3 4">
    <name type="scientific">Olea europaea subsp. europaea</name>
    <dbReference type="NCBI Taxonomy" id="158383"/>
    <lineage>
        <taxon>Eukaryota</taxon>
        <taxon>Viridiplantae</taxon>
        <taxon>Streptophyta</taxon>
        <taxon>Embryophyta</taxon>
        <taxon>Tracheophyta</taxon>
        <taxon>Spermatophyta</taxon>
        <taxon>Magnoliopsida</taxon>
        <taxon>eudicotyledons</taxon>
        <taxon>Gunneridae</taxon>
        <taxon>Pentapetalae</taxon>
        <taxon>asterids</taxon>
        <taxon>lamiids</taxon>
        <taxon>Lamiales</taxon>
        <taxon>Oleaceae</taxon>
        <taxon>Oleeae</taxon>
        <taxon>Olea</taxon>
    </lineage>
</organism>
<feature type="domain" description="SANT" evidence="2">
    <location>
        <begin position="813"/>
        <end position="864"/>
    </location>
</feature>
<evidence type="ECO:0000313" key="3">
    <source>
        <dbReference type="EMBL" id="CAA2970413.1"/>
    </source>
</evidence>
<feature type="compositionally biased region" description="Polar residues" evidence="1">
    <location>
        <begin position="1452"/>
        <end position="1462"/>
    </location>
</feature>
<dbReference type="PROSITE" id="PS51293">
    <property type="entry name" value="SANT"/>
    <property type="match status" value="2"/>
</dbReference>
<proteinExistence type="predicted"/>
<dbReference type="Pfam" id="PF00249">
    <property type="entry name" value="Myb_DNA-binding"/>
    <property type="match status" value="2"/>
</dbReference>
<dbReference type="CDD" id="cd00167">
    <property type="entry name" value="SANT"/>
    <property type="match status" value="1"/>
</dbReference>
<feature type="region of interest" description="Disordered" evidence="1">
    <location>
        <begin position="1452"/>
        <end position="1483"/>
    </location>
</feature>
<dbReference type="EMBL" id="CACTIH010001973">
    <property type="protein sequence ID" value="CAA2970413.1"/>
    <property type="molecule type" value="Genomic_DNA"/>
</dbReference>
<dbReference type="SMART" id="SM00717">
    <property type="entry name" value="SANT"/>
    <property type="match status" value="2"/>
</dbReference>
<feature type="region of interest" description="Disordered" evidence="1">
    <location>
        <begin position="540"/>
        <end position="574"/>
    </location>
</feature>
<sequence length="1729" mass="190770">MPPEPLPWDRRDFRKHERSDPNRVGAAGGFRWRDLPHPLHPPPPPTHHPYHHHQQRWFSDFRSRPLPPGHGKQGGWHMYPEEYVRGFPPFGSRFNERNLDDEKSRPFVSRGDGRYFRNSRENRGFFSQKDCKVNSWEPPTSPTPLGKPDNEVNDQRSVGNMQTCNNDNPHHNHNINTCPPDPNIENSCDQSQMKCQLDENGSNADGSGSADQKIKIENSLGSIDWKPLKWTRSESLSSRGSGFSHSSSSKSLGTDSNEMKAELQPKNVMPVQSSSGEATACKKSIIPTPALSEETSSRKKPRLGWGEGLAKYEKKNVDGPEVGATKDGLVISVNKTEPAHTHSANVANRSPRVAVFLDDSLPATPSSVACSSSPGTEEKQSVKTVSVDHDSSNLSCSRSTLSHTPCRGPAFNLESLEPSSIANLSSCINELLQSDDSSSMDAGFVRSTALKKLMVWKADIFKALEMTETEIDLLETELKSSISESRFGGCHPLVSSSLPGECNSKTCEDLVARPCPLQFASSGIKIIESTANALETELKEENIDSPGSATSKFVEVPSSGEDGSPPNTANPVDGFLKSDVNNCRKLEDSDLNDEANASDMPAHVDDFQPVVSSGCLTQATDDNSLGNGEDIYNLILASNKDSANRASEVLNKLLAVNQCHSNVSNLQCDPTVVKKKFLMRRRFLQFKEKVIALKFRAFRHFWKDDRLLASIKILAKSSKKLDRRFRFTRHNSQRHLPSDIPQFSYPDGIFHVVPEAEVNDYVSRLLLNSQVKLCRNTLKMPPVILDEKEKMVSKFISSNGLVEDPCVVEKERSMINPWTPEETEIFINKLATFGKDFRKIASFLDHKTTADCVEFYYKNHKSDCFEKARKMPDFAKPKKSRSANTYLVASGKRWNREVNAASTNVASVIDGVENQQNHSSRYFYGGSYKAPRIDDGSLGQWTSIDTYNEDRETVAADVLAGICGSLSSEAMGSCITSSVDFGEGYQDWRYQRVGSSTRQPLTPEVTQNCNGECSDESCEEMDPTDWTDEEKSIFIQSLSSYGRDFAMISQCVRTRSRDQCKVYFSKAQKCLGLDQIHPSPCNVVSVDVNRGGSDAEGACVVETGSVICSEKSRCKIEEDLPSPDVKLSSESDLVGTVNLKPNVNKHENYDGIASQDFIATEPVLKNSAPTDCQVDNKPDLDFDVGSEVQNGVNSGSAAAVDCKNVVASLDEVARQIIEEADDHTVPNRSRSEVENSVLLEVPRLTGTGNEGRGRMLPEGSLNDEKAENRPATSGEMNGLSCSMREMNCEPQPSANPFHPFADMHSSHVNVASGCQKKADLESSSAENSHATTFQQRDCLAPMIPSSRFSAPTKVSSSAIGANGIKGEQGQESVFAGDGHQHSGHSLLDQVESSQILRGYPLSVSTMKERNGNMVCKRPNLLQRAPKSVGNFHADRHSGFYLQKCNSLRNHSSVAEASLPSQEQIKDHYRRKSGSSTDSEKPCRNGDVKLFGKILISSEQKPISSIHENDDNKTQHHKAGTQSFNLTLLGDRSADFNSDKAPFEHYNCLGSEHIPVRNFGFCNGNKSQIGFPNLPDSTFLLTKYPDAFSNCATSSAKLERAVISNGHSLNGISVYSTREPHSSNGAADYHVSRNQENEPFSIDMKRQKDFYAEMQRRNRFDVVSEMQQQARGTVGINIVGRGGVLVGGQPTAISDPMAVIKMHYTKAEQFGVQNIVIEDDSWRSNGDVDR</sequence>
<dbReference type="PANTHER" id="PTHR47340:SF1">
    <property type="entry name" value="DUPLICATED HOMEODOMAIN-LIKE SUPERFAMILY PROTEIN"/>
    <property type="match status" value="1"/>
</dbReference>
<feature type="compositionally biased region" description="Basic and acidic residues" evidence="1">
    <location>
        <begin position="7"/>
        <end position="21"/>
    </location>
</feature>
<feature type="domain" description="SANT" evidence="2">
    <location>
        <begin position="1024"/>
        <end position="1072"/>
    </location>
</feature>
<dbReference type="Proteomes" id="UP000594638">
    <property type="component" value="Unassembled WGS sequence"/>
</dbReference>
<accession>A0A8S0QWD5</accession>
<protein>
    <submittedName>
        <fullName evidence="3">Nuclear receptor coregulator SMRT SMRTER</fullName>
    </submittedName>
</protein>
<dbReference type="Gene3D" id="1.10.10.60">
    <property type="entry name" value="Homeodomain-like"/>
    <property type="match status" value="1"/>
</dbReference>
<dbReference type="InterPro" id="IPR009057">
    <property type="entry name" value="Homeodomain-like_sf"/>
</dbReference>
<feature type="region of interest" description="Disordered" evidence="1">
    <location>
        <begin position="1244"/>
        <end position="1276"/>
    </location>
</feature>
<reference evidence="3 4" key="1">
    <citation type="submission" date="2019-12" db="EMBL/GenBank/DDBJ databases">
        <authorList>
            <person name="Alioto T."/>
            <person name="Alioto T."/>
            <person name="Gomez Garrido J."/>
        </authorList>
    </citation>
    <scope>NUCLEOTIDE SEQUENCE [LARGE SCALE GENOMIC DNA]</scope>
</reference>
<feature type="compositionally biased region" description="Polar residues" evidence="1">
    <location>
        <begin position="366"/>
        <end position="375"/>
    </location>
</feature>
<gene>
    <name evidence="3" type="ORF">OLEA9_A022375</name>
</gene>
<feature type="compositionally biased region" description="Pro residues" evidence="1">
    <location>
        <begin position="38"/>
        <end position="47"/>
    </location>
</feature>
<dbReference type="OrthoDB" id="10258692at2759"/>
<feature type="region of interest" description="Disordered" evidence="1">
    <location>
        <begin position="235"/>
        <end position="258"/>
    </location>
</feature>
<dbReference type="PANTHER" id="PTHR47340">
    <property type="entry name" value="DUPLICATED HOMEODOMAIN-LIKE SUPERFAMILY PROTEIN"/>
    <property type="match status" value="1"/>
</dbReference>
<keyword evidence="3" id="KW-0675">Receptor</keyword>
<dbReference type="SUPFAM" id="SSF46689">
    <property type="entry name" value="Homeodomain-like"/>
    <property type="match status" value="2"/>
</dbReference>
<dbReference type="Gramene" id="OE9A022375T1">
    <property type="protein sequence ID" value="OE9A022375C1"/>
    <property type="gene ID" value="OE9A022375"/>
</dbReference>
<name>A0A8S0QWD5_OLEEU</name>
<dbReference type="InterPro" id="IPR017884">
    <property type="entry name" value="SANT_dom"/>
</dbReference>
<feature type="region of interest" description="Disordered" evidence="1">
    <location>
        <begin position="131"/>
        <end position="178"/>
    </location>
</feature>
<comment type="caution">
    <text evidence="3">The sequence shown here is derived from an EMBL/GenBank/DDBJ whole genome shotgun (WGS) entry which is preliminary data.</text>
</comment>
<evidence type="ECO:0000313" key="4">
    <source>
        <dbReference type="Proteomes" id="UP000594638"/>
    </source>
</evidence>
<feature type="region of interest" description="Disordered" evidence="1">
    <location>
        <begin position="366"/>
        <end position="390"/>
    </location>
</feature>
<feature type="compositionally biased region" description="Basic and acidic residues" evidence="1">
    <location>
        <begin position="376"/>
        <end position="390"/>
    </location>
</feature>
<dbReference type="Gene3D" id="1.20.58.1880">
    <property type="match status" value="1"/>
</dbReference>
<feature type="region of interest" description="Disordered" evidence="1">
    <location>
        <begin position="1"/>
        <end position="74"/>
    </location>
</feature>
<feature type="compositionally biased region" description="Polar residues" evidence="1">
    <location>
        <begin position="155"/>
        <end position="164"/>
    </location>
</feature>
<evidence type="ECO:0000256" key="1">
    <source>
        <dbReference type="SAM" id="MobiDB-lite"/>
    </source>
</evidence>
<evidence type="ECO:0000259" key="2">
    <source>
        <dbReference type="PROSITE" id="PS51293"/>
    </source>
</evidence>
<dbReference type="InterPro" id="IPR001005">
    <property type="entry name" value="SANT/Myb"/>
</dbReference>
<feature type="compositionally biased region" description="Low complexity" evidence="1">
    <location>
        <begin position="235"/>
        <end position="256"/>
    </location>
</feature>
<keyword evidence="4" id="KW-1185">Reference proteome</keyword>